<dbReference type="Proteomes" id="UP000000724">
    <property type="component" value="Contig Pc00c13"/>
</dbReference>
<sequence>MGYSEGSGCKDPRTGLQALHPIQKDGEGWDKGGALVGGPRAILRARHTIERRGNRQKTMSGLSSLVISGTFKSPYTDGYISSISSPGLYEPGGRMSGCGYSKAMQPLSWSAIYQGCRHDQANFLQAGLYSPIFHFSLMGSGKVAVDGPWSHSSGGWLDWLNNEQTIGTDTRGNIHWVTEGYLCKKNEKLAQRARVSASGGSGELRKSSTGLHPDPIRFPVYWTIGDM</sequence>
<organism evidence="1 2">
    <name type="scientific">Penicillium rubens (strain ATCC 28089 / DSM 1075 / NRRL 1951 / Wisconsin 54-1255)</name>
    <name type="common">Penicillium chrysogenum</name>
    <dbReference type="NCBI Taxonomy" id="500485"/>
    <lineage>
        <taxon>Eukaryota</taxon>
        <taxon>Fungi</taxon>
        <taxon>Dikarya</taxon>
        <taxon>Ascomycota</taxon>
        <taxon>Pezizomycotina</taxon>
        <taxon>Eurotiomycetes</taxon>
        <taxon>Eurotiomycetidae</taxon>
        <taxon>Eurotiales</taxon>
        <taxon>Aspergillaceae</taxon>
        <taxon>Penicillium</taxon>
        <taxon>Penicillium chrysogenum species complex</taxon>
    </lineage>
</organism>
<evidence type="ECO:0000313" key="2">
    <source>
        <dbReference type="Proteomes" id="UP000000724"/>
    </source>
</evidence>
<keyword evidence="2" id="KW-1185">Reference proteome</keyword>
<dbReference type="HOGENOM" id="CLU_1220035_0_0_1"/>
<evidence type="ECO:0000313" key="1">
    <source>
        <dbReference type="EMBL" id="CAP91398.1"/>
    </source>
</evidence>
<protein>
    <submittedName>
        <fullName evidence="1">Uncharacterized protein</fullName>
    </submittedName>
</protein>
<reference evidence="1 2" key="1">
    <citation type="journal article" date="2008" name="Nat. Biotechnol.">
        <title>Genome sequencing and analysis of the filamentous fungus Penicillium chrysogenum.</title>
        <authorList>
            <person name="van den Berg M.A."/>
            <person name="Albang R."/>
            <person name="Albermann K."/>
            <person name="Badger J.H."/>
            <person name="Daran J.-M."/>
            <person name="Driessen A.J.M."/>
            <person name="Garcia-Estrada C."/>
            <person name="Fedorova N.D."/>
            <person name="Harris D.M."/>
            <person name="Heijne W.H.M."/>
            <person name="Joardar V.S."/>
            <person name="Kiel J.A.K.W."/>
            <person name="Kovalchuk A."/>
            <person name="Martin J.F."/>
            <person name="Nierman W.C."/>
            <person name="Nijland J.G."/>
            <person name="Pronk J.T."/>
            <person name="Roubos J.A."/>
            <person name="van der Klei I.J."/>
            <person name="van Peij N.N.M.E."/>
            <person name="Veenhuis M."/>
            <person name="von Doehren H."/>
            <person name="Wagner C."/>
            <person name="Wortman J.R."/>
            <person name="Bovenberg R.A.L."/>
        </authorList>
    </citation>
    <scope>NUCLEOTIDE SEQUENCE [LARGE SCALE GENOMIC DNA]</scope>
    <source>
        <strain evidence="2">ATCC 28089 / DSM 1075 / NRRL 1951 / Wisconsin 54-1255</strain>
    </source>
</reference>
<gene>
    <name evidence="1" type="ORF">Pc13g03290</name>
    <name evidence="1" type="ORF">PCH_Pc13g03290</name>
</gene>
<proteinExistence type="predicted"/>
<dbReference type="VEuPathDB" id="FungiDB:PCH_Pc13g03290"/>
<dbReference type="EMBL" id="AM920428">
    <property type="protein sequence ID" value="CAP91398.1"/>
    <property type="molecule type" value="Genomic_DNA"/>
</dbReference>
<name>B6H1W6_PENRW</name>
<accession>B6H1W6</accession>
<dbReference type="AlphaFoldDB" id="B6H1W6"/>